<sequence length="288" mass="31242">MNDLVRTLHQALDHPEQLWLAITMLGRDEVFIVLLALYSWLVNPEGMRRLGVAFSLSYLTNSALKYGLNLPRPFAHDPALASAAAKATAGGPGLPSGHAQLSASLWFGMAWQLAESGRGRRWVWVLAAVVVLLVSLSRLVLGVHYPSDVLIGLLIGVLFAWLAAARLALLRWNVWFPLLLLVGSAFLPSSTPREFAVGLGLLAGFWLLRHEFAAPSTWAGRVGVAVIGLALVFAVYFGLAAVLPQGVRESGLGRALRYALLVLMAGEGVPRLLKFWLPVSRDVTLLIK</sequence>
<dbReference type="SMART" id="SM00014">
    <property type="entry name" value="acidPPc"/>
    <property type="match status" value="1"/>
</dbReference>
<dbReference type="RefSeq" id="WP_189088282.1">
    <property type="nucleotide sequence ID" value="NZ_BMQL01000003.1"/>
</dbReference>
<dbReference type="Pfam" id="PF01569">
    <property type="entry name" value="PAP2"/>
    <property type="match status" value="1"/>
</dbReference>
<evidence type="ECO:0000259" key="2">
    <source>
        <dbReference type="SMART" id="SM00014"/>
    </source>
</evidence>
<comment type="caution">
    <text evidence="3">The sequence shown here is derived from an EMBL/GenBank/DDBJ whole genome shotgun (WGS) entry which is preliminary data.</text>
</comment>
<feature type="transmembrane region" description="Helical" evidence="1">
    <location>
        <begin position="18"/>
        <end position="41"/>
    </location>
</feature>
<dbReference type="Proteomes" id="UP000603865">
    <property type="component" value="Unassembled WGS sequence"/>
</dbReference>
<dbReference type="InterPro" id="IPR036938">
    <property type="entry name" value="PAP2/HPO_sf"/>
</dbReference>
<reference evidence="3" key="1">
    <citation type="journal article" date="2014" name="Int. J. Syst. Evol. Microbiol.">
        <title>Complete genome sequence of Corynebacterium casei LMG S-19264T (=DSM 44701T), isolated from a smear-ripened cheese.</title>
        <authorList>
            <consortium name="US DOE Joint Genome Institute (JGI-PGF)"/>
            <person name="Walter F."/>
            <person name="Albersmeier A."/>
            <person name="Kalinowski J."/>
            <person name="Ruckert C."/>
        </authorList>
    </citation>
    <scope>NUCLEOTIDE SEQUENCE</scope>
    <source>
        <strain evidence="3">JCM 31311</strain>
    </source>
</reference>
<evidence type="ECO:0000256" key="1">
    <source>
        <dbReference type="SAM" id="Phobius"/>
    </source>
</evidence>
<feature type="transmembrane region" description="Helical" evidence="1">
    <location>
        <begin position="122"/>
        <end position="143"/>
    </location>
</feature>
<name>A0A918C050_9DEIO</name>
<dbReference type="EMBL" id="BMQL01000003">
    <property type="protein sequence ID" value="GGQ98549.1"/>
    <property type="molecule type" value="Genomic_DNA"/>
</dbReference>
<proteinExistence type="predicted"/>
<feature type="transmembrane region" description="Helical" evidence="1">
    <location>
        <begin position="172"/>
        <end position="189"/>
    </location>
</feature>
<keyword evidence="1" id="KW-1133">Transmembrane helix</keyword>
<evidence type="ECO:0000313" key="3">
    <source>
        <dbReference type="EMBL" id="GGQ98549.1"/>
    </source>
</evidence>
<feature type="transmembrane region" description="Helical" evidence="1">
    <location>
        <begin position="149"/>
        <end position="165"/>
    </location>
</feature>
<feature type="domain" description="Phosphatidic acid phosphatase type 2/haloperoxidase" evidence="2">
    <location>
        <begin position="47"/>
        <end position="164"/>
    </location>
</feature>
<gene>
    <name evidence="3" type="ORF">GCM10008957_08650</name>
</gene>
<keyword evidence="4" id="KW-1185">Reference proteome</keyword>
<keyword evidence="1" id="KW-0812">Transmembrane</keyword>
<keyword evidence="1" id="KW-0472">Membrane</keyword>
<evidence type="ECO:0000313" key="4">
    <source>
        <dbReference type="Proteomes" id="UP000603865"/>
    </source>
</evidence>
<dbReference type="SUPFAM" id="SSF48317">
    <property type="entry name" value="Acid phosphatase/Vanadium-dependent haloperoxidase"/>
    <property type="match status" value="1"/>
</dbReference>
<dbReference type="AlphaFoldDB" id="A0A918C050"/>
<feature type="transmembrane region" description="Helical" evidence="1">
    <location>
        <begin position="224"/>
        <end position="243"/>
    </location>
</feature>
<reference evidence="3" key="2">
    <citation type="submission" date="2020-09" db="EMBL/GenBank/DDBJ databases">
        <authorList>
            <person name="Sun Q."/>
            <person name="Ohkuma M."/>
        </authorList>
    </citation>
    <scope>NUCLEOTIDE SEQUENCE</scope>
    <source>
        <strain evidence="3">JCM 31311</strain>
    </source>
</reference>
<dbReference type="InterPro" id="IPR000326">
    <property type="entry name" value="PAP2/HPO"/>
</dbReference>
<organism evidence="3 4">
    <name type="scientific">Deinococcus ruber</name>
    <dbReference type="NCBI Taxonomy" id="1848197"/>
    <lineage>
        <taxon>Bacteria</taxon>
        <taxon>Thermotogati</taxon>
        <taxon>Deinococcota</taxon>
        <taxon>Deinococci</taxon>
        <taxon>Deinococcales</taxon>
        <taxon>Deinococcaceae</taxon>
        <taxon>Deinococcus</taxon>
    </lineage>
</organism>
<accession>A0A918C050</accession>
<dbReference type="PANTHER" id="PTHR14969:SF13">
    <property type="entry name" value="AT30094P"/>
    <property type="match status" value="1"/>
</dbReference>
<dbReference type="Gene3D" id="1.20.144.10">
    <property type="entry name" value="Phosphatidic acid phosphatase type 2/haloperoxidase"/>
    <property type="match status" value="1"/>
</dbReference>
<protein>
    <submittedName>
        <fullName evidence="3">Phosphatase PAP2 family protein</fullName>
    </submittedName>
</protein>
<dbReference type="PANTHER" id="PTHR14969">
    <property type="entry name" value="SPHINGOSINE-1-PHOSPHATE PHOSPHOHYDROLASE"/>
    <property type="match status" value="1"/>
</dbReference>